<dbReference type="InterPro" id="IPR003000">
    <property type="entry name" value="Sirtuin"/>
</dbReference>
<dbReference type="GO" id="GO:0005634">
    <property type="term" value="C:nucleus"/>
    <property type="evidence" value="ECO:0007669"/>
    <property type="project" value="TreeGrafter"/>
</dbReference>
<evidence type="ECO:0000256" key="9">
    <source>
        <dbReference type="PIRSR" id="PIRSR037938-3"/>
    </source>
</evidence>
<dbReference type="InterPro" id="IPR050134">
    <property type="entry name" value="NAD-dep_sirtuin_deacylases"/>
</dbReference>
<dbReference type="GO" id="GO:0070403">
    <property type="term" value="F:NAD+ binding"/>
    <property type="evidence" value="ECO:0007669"/>
    <property type="project" value="InterPro"/>
</dbReference>
<feature type="binding site" evidence="8">
    <location>
        <position position="321"/>
    </location>
    <ligand>
        <name>NAD(+)</name>
        <dbReference type="ChEBI" id="CHEBI:57540"/>
    </ligand>
</feature>
<proteinExistence type="inferred from homology"/>
<evidence type="ECO:0000256" key="7">
    <source>
        <dbReference type="PIRSR" id="PIRSR037938-1"/>
    </source>
</evidence>
<dbReference type="PANTHER" id="PTHR11085:SF6">
    <property type="entry name" value="NAD-DEPENDENT PROTEIN DEACETYLASE SIRTUIN-2"/>
    <property type="match status" value="1"/>
</dbReference>
<evidence type="ECO:0000256" key="4">
    <source>
        <dbReference type="ARBA" id="ARBA00022723"/>
    </source>
</evidence>
<dbReference type="OrthoDB" id="420264at2759"/>
<feature type="binding site" evidence="9 10">
    <location>
        <position position="178"/>
    </location>
    <ligand>
        <name>Zn(2+)</name>
        <dbReference type="ChEBI" id="CHEBI:29105"/>
    </ligand>
</feature>
<evidence type="ECO:0000256" key="5">
    <source>
        <dbReference type="ARBA" id="ARBA00022833"/>
    </source>
</evidence>
<dbReference type="InterPro" id="IPR026591">
    <property type="entry name" value="Sirtuin_cat_small_dom_sf"/>
</dbReference>
<dbReference type="GO" id="GO:0046872">
    <property type="term" value="F:metal ion binding"/>
    <property type="evidence" value="ECO:0007669"/>
    <property type="project" value="UniProtKB-KW"/>
</dbReference>
<feature type="binding site" evidence="8">
    <location>
        <begin position="266"/>
        <end position="267"/>
    </location>
    <ligand>
        <name>NAD(+)</name>
        <dbReference type="ChEBI" id="CHEBI:57540"/>
    </ligand>
</feature>
<evidence type="ECO:0000256" key="3">
    <source>
        <dbReference type="ARBA" id="ARBA00022679"/>
    </source>
</evidence>
<evidence type="ECO:0000313" key="13">
    <source>
        <dbReference type="EMBL" id="KAG2175850.1"/>
    </source>
</evidence>
<keyword evidence="6 8" id="KW-0520">NAD</keyword>
<evidence type="ECO:0000259" key="12">
    <source>
        <dbReference type="PROSITE" id="PS50305"/>
    </source>
</evidence>
<evidence type="ECO:0000256" key="1">
    <source>
        <dbReference type="ARBA" id="ARBA00006924"/>
    </source>
</evidence>
<dbReference type="EC" id="2.3.1.286" evidence="2"/>
<name>A0A8H7UAM1_9FUNG</name>
<comment type="cofactor">
    <cofactor evidence="9">
        <name>Zn(2+)</name>
        <dbReference type="ChEBI" id="CHEBI:29105"/>
    </cofactor>
    <text evidence="9">Binds 1 zinc ion per subunit.</text>
</comment>
<evidence type="ECO:0000256" key="2">
    <source>
        <dbReference type="ARBA" id="ARBA00012928"/>
    </source>
</evidence>
<dbReference type="PANTHER" id="PTHR11085">
    <property type="entry name" value="NAD-DEPENDENT PROTEIN DEACYLASE SIRTUIN-5, MITOCHONDRIAL-RELATED"/>
    <property type="match status" value="1"/>
</dbReference>
<dbReference type="InterPro" id="IPR017328">
    <property type="entry name" value="Sirtuin_class_I"/>
</dbReference>
<sequence>CLFFSDVDFDLEDLDLDTQQSVDTTVMTGDKRNKPAPKTAALRDASIDAVAEIIKSGQAKKIIVMTGAGISTAAGIPDFRSKGTGLYDNLQKFNLPYAEAIFDIDYFMEKPEPFYALAKELFPGRYLPTKTHYFIKLLHDHNVLLHNFTQNIDTLERLTGLPGTHLVEAHGSFASATCVHCKTPGDINHVKKHILKSQIPRCTSCKDGLIKPDITFFGQSLPEKFYDSLDVSTGISFSKYSLICKAKLYNYFQLFDEADLLIVIGTSLQVQPFASLVDAVNSEVPRLLINREPAGVFQSRRGYELRGKTKKKRDAVWLGDCDGGVEKLAELLGWGKELDELHRKGHEELKAKWIKEEEALEEEPETLPSGKATAAEKETIDQLAEELEKVLHVPETKEENILKDDVKDPKTEDAKEDKKPSQS</sequence>
<dbReference type="Gene3D" id="3.30.1600.10">
    <property type="entry name" value="SIR2/SIRT2 'Small Domain"/>
    <property type="match status" value="1"/>
</dbReference>
<evidence type="ECO:0000256" key="6">
    <source>
        <dbReference type="ARBA" id="ARBA00023027"/>
    </source>
</evidence>
<dbReference type="InterPro" id="IPR026590">
    <property type="entry name" value="Ssirtuin_cat_dom"/>
</dbReference>
<protein>
    <recommendedName>
        <fullName evidence="2">protein acetyllysine N-acetyltransferase</fullName>
        <ecNumber evidence="2">2.3.1.286</ecNumber>
    </recommendedName>
</protein>
<dbReference type="PROSITE" id="PS50305">
    <property type="entry name" value="SIRTUIN"/>
    <property type="match status" value="1"/>
</dbReference>
<feature type="active site" description="Proton acceptor" evidence="7 10">
    <location>
        <position position="170"/>
    </location>
</feature>
<dbReference type="Gene3D" id="3.40.50.1220">
    <property type="entry name" value="TPP-binding domain"/>
    <property type="match status" value="1"/>
</dbReference>
<dbReference type="SUPFAM" id="SSF52467">
    <property type="entry name" value="DHS-like NAD/FAD-binding domain"/>
    <property type="match status" value="1"/>
</dbReference>
<accession>A0A8H7UAM1</accession>
<dbReference type="InterPro" id="IPR029035">
    <property type="entry name" value="DHS-like_NAD/FAD-binding_dom"/>
</dbReference>
<evidence type="ECO:0000256" key="10">
    <source>
        <dbReference type="PROSITE-ProRule" id="PRU00236"/>
    </source>
</evidence>
<feature type="binding site" evidence="9 10">
    <location>
        <position position="181"/>
    </location>
    <ligand>
        <name>Zn(2+)</name>
        <dbReference type="ChEBI" id="CHEBI:29105"/>
    </ligand>
</feature>
<dbReference type="PIRSF" id="PIRSF037938">
    <property type="entry name" value="SIR2_euk"/>
    <property type="match status" value="1"/>
</dbReference>
<feature type="non-terminal residue" evidence="13">
    <location>
        <position position="1"/>
    </location>
</feature>
<feature type="domain" description="Deacetylase sirtuin-type" evidence="12">
    <location>
        <begin position="40"/>
        <end position="335"/>
    </location>
</feature>
<dbReference type="CDD" id="cd01408">
    <property type="entry name" value="SIRT1"/>
    <property type="match status" value="1"/>
</dbReference>
<dbReference type="GO" id="GO:0017136">
    <property type="term" value="F:histone deacetylase activity, NAD-dependent"/>
    <property type="evidence" value="ECO:0007669"/>
    <property type="project" value="InterPro"/>
</dbReference>
<dbReference type="AlphaFoldDB" id="A0A8H7UAM1"/>
<comment type="caution">
    <text evidence="13">The sequence shown here is derived from an EMBL/GenBank/DDBJ whole genome shotgun (WGS) entry which is preliminary data.</text>
</comment>
<keyword evidence="5 9" id="KW-0862">Zinc</keyword>
<feature type="binding site" evidence="8">
    <location>
        <begin position="78"/>
        <end position="80"/>
    </location>
    <ligand>
        <name>NAD(+)</name>
        <dbReference type="ChEBI" id="CHEBI:57540"/>
    </ligand>
</feature>
<feature type="region of interest" description="Disordered" evidence="11">
    <location>
        <begin position="356"/>
        <end position="378"/>
    </location>
</feature>
<dbReference type="Pfam" id="PF02146">
    <property type="entry name" value="SIR2"/>
    <property type="match status" value="1"/>
</dbReference>
<organism evidence="13 14">
    <name type="scientific">Umbelopsis vinacea</name>
    <dbReference type="NCBI Taxonomy" id="44442"/>
    <lineage>
        <taxon>Eukaryota</taxon>
        <taxon>Fungi</taxon>
        <taxon>Fungi incertae sedis</taxon>
        <taxon>Mucoromycota</taxon>
        <taxon>Mucoromycotina</taxon>
        <taxon>Umbelopsidomycetes</taxon>
        <taxon>Umbelopsidales</taxon>
        <taxon>Umbelopsidaceae</taxon>
        <taxon>Umbelopsis</taxon>
    </lineage>
</organism>
<gene>
    <name evidence="13" type="ORF">INT44_000328</name>
</gene>
<evidence type="ECO:0000256" key="11">
    <source>
        <dbReference type="SAM" id="MobiDB-lite"/>
    </source>
</evidence>
<reference evidence="13" key="1">
    <citation type="submission" date="2020-12" db="EMBL/GenBank/DDBJ databases">
        <title>Metabolic potential, ecology and presence of endohyphal bacteria is reflected in genomic diversity of Mucoromycotina.</title>
        <authorList>
            <person name="Muszewska A."/>
            <person name="Okrasinska A."/>
            <person name="Steczkiewicz K."/>
            <person name="Drgas O."/>
            <person name="Orlowska M."/>
            <person name="Perlinska-Lenart U."/>
            <person name="Aleksandrzak-Piekarczyk T."/>
            <person name="Szatraj K."/>
            <person name="Zielenkiewicz U."/>
            <person name="Pilsyk S."/>
            <person name="Malc E."/>
            <person name="Mieczkowski P."/>
            <person name="Kruszewska J.S."/>
            <person name="Biernat P."/>
            <person name="Pawlowska J."/>
        </authorList>
    </citation>
    <scope>NUCLEOTIDE SEQUENCE</scope>
    <source>
        <strain evidence="13">WA0000051536</strain>
    </source>
</reference>
<feature type="binding site" evidence="8">
    <location>
        <begin position="290"/>
        <end position="292"/>
    </location>
    <ligand>
        <name>NAD(+)</name>
        <dbReference type="ChEBI" id="CHEBI:57540"/>
    </ligand>
</feature>
<keyword evidence="4 9" id="KW-0479">Metal-binding</keyword>
<evidence type="ECO:0000313" key="14">
    <source>
        <dbReference type="Proteomes" id="UP000612746"/>
    </source>
</evidence>
<feature type="binding site" evidence="8">
    <location>
        <begin position="68"/>
        <end position="72"/>
    </location>
    <ligand>
        <name>NAD(+)</name>
        <dbReference type="ChEBI" id="CHEBI:57540"/>
    </ligand>
</feature>
<dbReference type="Proteomes" id="UP000612746">
    <property type="component" value="Unassembled WGS sequence"/>
</dbReference>
<feature type="region of interest" description="Disordered" evidence="11">
    <location>
        <begin position="390"/>
        <end position="423"/>
    </location>
</feature>
<feature type="binding site" evidence="8">
    <location>
        <begin position="150"/>
        <end position="153"/>
    </location>
    <ligand>
        <name>NAD(+)</name>
        <dbReference type="ChEBI" id="CHEBI:57540"/>
    </ligand>
</feature>
<dbReference type="EMBL" id="JAEPRA010000014">
    <property type="protein sequence ID" value="KAG2175850.1"/>
    <property type="molecule type" value="Genomic_DNA"/>
</dbReference>
<keyword evidence="14" id="KW-1185">Reference proteome</keyword>
<feature type="binding site" evidence="9 10">
    <location>
        <position position="202"/>
    </location>
    <ligand>
        <name>Zn(2+)</name>
        <dbReference type="ChEBI" id="CHEBI:29105"/>
    </ligand>
</feature>
<feature type="binding site" evidence="9 10">
    <location>
        <position position="205"/>
    </location>
    <ligand>
        <name>Zn(2+)</name>
        <dbReference type="ChEBI" id="CHEBI:29105"/>
    </ligand>
</feature>
<keyword evidence="3" id="KW-0808">Transferase</keyword>
<evidence type="ECO:0000256" key="8">
    <source>
        <dbReference type="PIRSR" id="PIRSR037938-2"/>
    </source>
</evidence>
<comment type="similarity">
    <text evidence="1">Belongs to the sirtuin family. Class I subfamily.</text>
</comment>